<dbReference type="InParanoid" id="B3SF63"/>
<evidence type="ECO:0000313" key="2">
    <source>
        <dbReference type="Proteomes" id="UP000009022"/>
    </source>
</evidence>
<accession>B3SF63</accession>
<name>B3SF63_TRIAD</name>
<dbReference type="Gene3D" id="3.80.10.10">
    <property type="entry name" value="Ribonuclease Inhibitor"/>
    <property type="match status" value="1"/>
</dbReference>
<dbReference type="CTD" id="6760096"/>
<dbReference type="KEGG" id="tad:TRIADDRAFT_62875"/>
<sequence length="112" mass="13103">VLSDKELDCNCQAQQFIQWARSNCIEVIATCSRPYHLKGSPVRILYDQDLGCAVAIRLFLLYFTIKQKQSKEKVDLEEKDLQTTFHMPPQIDFTFIPDESYFTFQDDNLDCK</sequence>
<keyword evidence="2" id="KW-1185">Reference proteome</keyword>
<dbReference type="HOGENOM" id="CLU_2152170_0_0_1"/>
<evidence type="ECO:0000313" key="1">
    <source>
        <dbReference type="EMBL" id="EDV18632.1"/>
    </source>
</evidence>
<dbReference type="RefSeq" id="XP_002118882.1">
    <property type="nucleotide sequence ID" value="XM_002118846.1"/>
</dbReference>
<protein>
    <submittedName>
        <fullName evidence="1">Uncharacterized protein</fullName>
    </submittedName>
</protein>
<organism evidence="1 2">
    <name type="scientific">Trichoplax adhaerens</name>
    <name type="common">Trichoplax reptans</name>
    <dbReference type="NCBI Taxonomy" id="10228"/>
    <lineage>
        <taxon>Eukaryota</taxon>
        <taxon>Metazoa</taxon>
        <taxon>Placozoa</taxon>
        <taxon>Uniplacotomia</taxon>
        <taxon>Trichoplacea</taxon>
        <taxon>Trichoplacidae</taxon>
        <taxon>Trichoplax</taxon>
    </lineage>
</organism>
<dbReference type="InterPro" id="IPR032675">
    <property type="entry name" value="LRR_dom_sf"/>
</dbReference>
<feature type="non-terminal residue" evidence="1">
    <location>
        <position position="1"/>
    </location>
</feature>
<dbReference type="Proteomes" id="UP000009022">
    <property type="component" value="Unassembled WGS sequence"/>
</dbReference>
<dbReference type="GeneID" id="6760096"/>
<gene>
    <name evidence="1" type="ORF">TRIADDRAFT_62875</name>
</gene>
<proteinExistence type="predicted"/>
<dbReference type="AlphaFoldDB" id="B3SF63"/>
<dbReference type="EMBL" id="DS985948">
    <property type="protein sequence ID" value="EDV18632.1"/>
    <property type="molecule type" value="Genomic_DNA"/>
</dbReference>
<reference evidence="1 2" key="1">
    <citation type="journal article" date="2008" name="Nature">
        <title>The Trichoplax genome and the nature of placozoans.</title>
        <authorList>
            <person name="Srivastava M."/>
            <person name="Begovic E."/>
            <person name="Chapman J."/>
            <person name="Putnam N.H."/>
            <person name="Hellsten U."/>
            <person name="Kawashima T."/>
            <person name="Kuo A."/>
            <person name="Mitros T."/>
            <person name="Salamov A."/>
            <person name="Carpenter M.L."/>
            <person name="Signorovitch A.Y."/>
            <person name="Moreno M.A."/>
            <person name="Kamm K."/>
            <person name="Grimwood J."/>
            <person name="Schmutz J."/>
            <person name="Shapiro H."/>
            <person name="Grigoriev I.V."/>
            <person name="Buss L.W."/>
            <person name="Schierwater B."/>
            <person name="Dellaporta S.L."/>
            <person name="Rokhsar D.S."/>
        </authorList>
    </citation>
    <scope>NUCLEOTIDE SEQUENCE [LARGE SCALE GENOMIC DNA]</scope>
    <source>
        <strain evidence="1 2">Grell-BS-1999</strain>
    </source>
</reference>